<dbReference type="Proteomes" id="UP001209878">
    <property type="component" value="Unassembled WGS sequence"/>
</dbReference>
<evidence type="ECO:0000313" key="3">
    <source>
        <dbReference type="EMBL" id="KAK2186322.1"/>
    </source>
</evidence>
<proteinExistence type="predicted"/>
<feature type="compositionally biased region" description="Polar residues" evidence="1">
    <location>
        <begin position="113"/>
        <end position="123"/>
    </location>
</feature>
<evidence type="ECO:0000256" key="2">
    <source>
        <dbReference type="SAM" id="Phobius"/>
    </source>
</evidence>
<name>A0AAD9P1C2_RIDPI</name>
<dbReference type="EMBL" id="JAODUO010000205">
    <property type="protein sequence ID" value="KAK2186322.1"/>
    <property type="molecule type" value="Genomic_DNA"/>
</dbReference>
<feature type="transmembrane region" description="Helical" evidence="2">
    <location>
        <begin position="201"/>
        <end position="224"/>
    </location>
</feature>
<comment type="caution">
    <text evidence="3">The sequence shown here is derived from an EMBL/GenBank/DDBJ whole genome shotgun (WGS) entry which is preliminary data.</text>
</comment>
<evidence type="ECO:0000313" key="4">
    <source>
        <dbReference type="Proteomes" id="UP001209878"/>
    </source>
</evidence>
<feature type="compositionally biased region" description="Acidic residues" evidence="1">
    <location>
        <begin position="264"/>
        <end position="273"/>
    </location>
</feature>
<feature type="region of interest" description="Disordered" evidence="1">
    <location>
        <begin position="264"/>
        <end position="346"/>
    </location>
</feature>
<keyword evidence="2" id="KW-1133">Transmembrane helix</keyword>
<protein>
    <submittedName>
        <fullName evidence="3">Uncharacterized protein</fullName>
    </submittedName>
</protein>
<keyword evidence="2" id="KW-0812">Transmembrane</keyword>
<reference evidence="3" key="1">
    <citation type="journal article" date="2023" name="Mol. Biol. Evol.">
        <title>Third-Generation Sequencing Reveals the Adaptive Role of the Epigenome in Three Deep-Sea Polychaetes.</title>
        <authorList>
            <person name="Perez M."/>
            <person name="Aroh O."/>
            <person name="Sun Y."/>
            <person name="Lan Y."/>
            <person name="Juniper S.K."/>
            <person name="Young C.R."/>
            <person name="Angers B."/>
            <person name="Qian P.Y."/>
        </authorList>
    </citation>
    <scope>NUCLEOTIDE SEQUENCE</scope>
    <source>
        <strain evidence="3">R07B-5</strain>
    </source>
</reference>
<evidence type="ECO:0000256" key="1">
    <source>
        <dbReference type="SAM" id="MobiDB-lite"/>
    </source>
</evidence>
<gene>
    <name evidence="3" type="ORF">NP493_206g05020</name>
</gene>
<accession>A0AAD9P1C2</accession>
<keyword evidence="4" id="KW-1185">Reference proteome</keyword>
<feature type="compositionally biased region" description="Basic and acidic residues" evidence="1">
    <location>
        <begin position="332"/>
        <end position="346"/>
    </location>
</feature>
<feature type="compositionally biased region" description="Low complexity" evidence="1">
    <location>
        <begin position="127"/>
        <end position="170"/>
    </location>
</feature>
<organism evidence="3 4">
    <name type="scientific">Ridgeia piscesae</name>
    <name type="common">Tubeworm</name>
    <dbReference type="NCBI Taxonomy" id="27915"/>
    <lineage>
        <taxon>Eukaryota</taxon>
        <taxon>Metazoa</taxon>
        <taxon>Spiralia</taxon>
        <taxon>Lophotrochozoa</taxon>
        <taxon>Annelida</taxon>
        <taxon>Polychaeta</taxon>
        <taxon>Sedentaria</taxon>
        <taxon>Canalipalpata</taxon>
        <taxon>Sabellida</taxon>
        <taxon>Siboglinidae</taxon>
        <taxon>Ridgeia</taxon>
    </lineage>
</organism>
<feature type="region of interest" description="Disordered" evidence="1">
    <location>
        <begin position="109"/>
        <end position="170"/>
    </location>
</feature>
<keyword evidence="2" id="KW-0472">Membrane</keyword>
<sequence>MHTSVSSIASTGTTTSSNVSAEYLWSTVSPSVGGNSTGNTTAAVHVGTTPDPMAANITTTAANVTDTANTTTTTTTMVVNATTTQMLNGTTTETMTNNTTTLLSNATTVPTTFQGNTTSSTNDTRIETSTPTMTTTSLGNQTTPAKPNTTTTTTTITTTTTTTGTPPTVPTYTAAQTTWSVPSRGPGTTTASPRLLAGKHLYIGAGAVAAGVMLVIILASVFCTRRRKHSKCRKLTADDSNINAYEVELATRLGADNVGATLVDSDDAADDDKPEMRNYFQDGLHSEENNSSTGDGETPEGRATHPSGIKTEDRLSVGPVMLGDSSGSTQETYDRAYSSHDTFKSW</sequence>
<dbReference type="AlphaFoldDB" id="A0AAD9P1C2"/>